<dbReference type="OrthoDB" id="4127683at2759"/>
<dbReference type="AlphaFoldDB" id="A0A1C1CKN2"/>
<evidence type="ECO:0000313" key="2">
    <source>
        <dbReference type="Proteomes" id="UP000094526"/>
    </source>
</evidence>
<gene>
    <name evidence="1" type="ORF">CLCR_04969</name>
</gene>
<protein>
    <recommendedName>
        <fullName evidence="3">BTB domain-containing protein</fullName>
    </recommendedName>
</protein>
<organism evidence="1 2">
    <name type="scientific">Cladophialophora carrionii</name>
    <dbReference type="NCBI Taxonomy" id="86049"/>
    <lineage>
        <taxon>Eukaryota</taxon>
        <taxon>Fungi</taxon>
        <taxon>Dikarya</taxon>
        <taxon>Ascomycota</taxon>
        <taxon>Pezizomycotina</taxon>
        <taxon>Eurotiomycetes</taxon>
        <taxon>Chaetothyriomycetidae</taxon>
        <taxon>Chaetothyriales</taxon>
        <taxon>Herpotrichiellaceae</taxon>
        <taxon>Cladophialophora</taxon>
    </lineage>
</organism>
<reference evidence="2" key="1">
    <citation type="submission" date="2015-07" db="EMBL/GenBank/DDBJ databases">
        <authorList>
            <person name="Teixeira M.M."/>
            <person name="Souza R.C."/>
            <person name="Almeida L.G."/>
            <person name="Vicente V.A."/>
            <person name="de Hoog S."/>
            <person name="Bocca A.L."/>
            <person name="de Almeida S.R."/>
            <person name="Vasconcelos A.T."/>
            <person name="Felipe M.S."/>
        </authorList>
    </citation>
    <scope>NUCLEOTIDE SEQUENCE [LARGE SCALE GENOMIC DNA]</scope>
    <source>
        <strain evidence="2">KSF</strain>
    </source>
</reference>
<keyword evidence="2" id="KW-1185">Reference proteome</keyword>
<sequence length="372" mass="41901">MSRRIRATKKTWNPAADIIGRSCQLFYDVAAEGDAHVSVKSPFQVDATVLVRVSTHALSRTSQYFEAQFSARWAQGRVFTASNPLVLEERFINFVTFLHFCHEDNKVHQSSTVNLKHVGLLCDKYLFKGRLPSWCSESLNSGLPENLALFGITASLSVTTTAAMSLVPNILFETLQTSYLLNLCGIFAKASRAIIWSVAYEDVEKLGAWDVVGICGIDFAENFRGEAVRLRTDLVSRLPPVFYPDHHGEGLLGCGKCASVSQGQRWHREIISKNSNWLDEDRRGDPFLRLGSLFSSYIKDMHELAKRQQGNDTNDRNLDCGRFRLRHLDVTPQESIWQLYQAIGGLCLPCVKSGEFKFQTSCDLHHVDLCFN</sequence>
<evidence type="ECO:0000313" key="1">
    <source>
        <dbReference type="EMBL" id="OCT49056.1"/>
    </source>
</evidence>
<accession>A0A1C1CKN2</accession>
<dbReference type="Proteomes" id="UP000094526">
    <property type="component" value="Unassembled WGS sequence"/>
</dbReference>
<name>A0A1C1CKN2_9EURO</name>
<dbReference type="EMBL" id="LGRB01000011">
    <property type="protein sequence ID" value="OCT49056.1"/>
    <property type="molecule type" value="Genomic_DNA"/>
</dbReference>
<proteinExistence type="predicted"/>
<comment type="caution">
    <text evidence="1">The sequence shown here is derived from an EMBL/GenBank/DDBJ whole genome shotgun (WGS) entry which is preliminary data.</text>
</comment>
<dbReference type="VEuPathDB" id="FungiDB:G647_02864"/>
<dbReference type="VEuPathDB" id="FungiDB:CLCR_04969"/>
<evidence type="ECO:0008006" key="3">
    <source>
        <dbReference type="Google" id="ProtNLM"/>
    </source>
</evidence>